<evidence type="ECO:0000259" key="5">
    <source>
        <dbReference type="SMART" id="SM01266"/>
    </source>
</evidence>
<evidence type="ECO:0000313" key="7">
    <source>
        <dbReference type="Proteomes" id="UP000306912"/>
    </source>
</evidence>
<dbReference type="Pfam" id="PF00132">
    <property type="entry name" value="Hexapep"/>
    <property type="match status" value="1"/>
</dbReference>
<dbReference type="EMBL" id="VBWP01000006">
    <property type="protein sequence ID" value="TLG72885.1"/>
    <property type="molecule type" value="Genomic_DNA"/>
</dbReference>
<sequence length="189" mass="20380">MTEKEKMLAGLAYDSRDPELLGRYYQARAILRTFNGSDIAEEKTKAMDELFADVGADVWIESPFFCDYGDNITIGANTFINYNCIFIDDNLITIGANCLLGPHVQLYTAEHPLHAGERIIGEDGGKTRYITTTKPIVIGDNVWIGGNVVVLPGITIGNNVTIGAGAVVTKSIADNCVAVGNPARVVKSL</sequence>
<evidence type="ECO:0000256" key="3">
    <source>
        <dbReference type="ARBA" id="ARBA00022737"/>
    </source>
</evidence>
<dbReference type="FunFam" id="2.160.10.10:FF:000025">
    <property type="entry name" value="Hexapeptide-repeat containing-acetyltransferase"/>
    <property type="match status" value="1"/>
</dbReference>
<evidence type="ECO:0000256" key="1">
    <source>
        <dbReference type="ARBA" id="ARBA00007274"/>
    </source>
</evidence>
<keyword evidence="7" id="KW-1185">Reference proteome</keyword>
<dbReference type="CDD" id="cd03357">
    <property type="entry name" value="LbH_MAT_GAT"/>
    <property type="match status" value="1"/>
</dbReference>
<evidence type="ECO:0000313" key="6">
    <source>
        <dbReference type="EMBL" id="TLG72885.1"/>
    </source>
</evidence>
<dbReference type="InterPro" id="IPR024688">
    <property type="entry name" value="Mac_dom"/>
</dbReference>
<dbReference type="PANTHER" id="PTHR23416">
    <property type="entry name" value="SIALIC ACID SYNTHASE-RELATED"/>
    <property type="match status" value="1"/>
</dbReference>
<dbReference type="SMART" id="SM01266">
    <property type="entry name" value="Mac"/>
    <property type="match status" value="1"/>
</dbReference>
<dbReference type="InterPro" id="IPR011004">
    <property type="entry name" value="Trimer_LpxA-like_sf"/>
</dbReference>
<dbReference type="InParanoid" id="A0A5R8QB81"/>
<reference evidence="6 7" key="1">
    <citation type="submission" date="2019-05" db="EMBL/GenBank/DDBJ databases">
        <title>Culicoidintestinum kansasii gen. nov., sp. nov. from the gastrointestinal tract of the biting midge, Culicoides sonorensis.</title>
        <authorList>
            <person name="Neupane S."/>
            <person name="Ghosh A."/>
            <person name="Gunther S."/>
            <person name="Martin K."/>
            <person name="Zurek L."/>
        </authorList>
    </citation>
    <scope>NUCLEOTIDE SEQUENCE [LARGE SCALE GENOMIC DNA]</scope>
    <source>
        <strain evidence="6 7">CS-1</strain>
    </source>
</reference>
<keyword evidence="4" id="KW-0012">Acyltransferase</keyword>
<comment type="similarity">
    <text evidence="1">Belongs to the transferase hexapeptide repeat family.</text>
</comment>
<dbReference type="GO" id="GO:0016407">
    <property type="term" value="F:acetyltransferase activity"/>
    <property type="evidence" value="ECO:0007669"/>
    <property type="project" value="InterPro"/>
</dbReference>
<dbReference type="Proteomes" id="UP000306912">
    <property type="component" value="Unassembled WGS sequence"/>
</dbReference>
<dbReference type="InterPro" id="IPR001451">
    <property type="entry name" value="Hexapep"/>
</dbReference>
<gene>
    <name evidence="6" type="ORF">FEZ08_07505</name>
</gene>
<name>A0A5R8QB81_9FIRM</name>
<dbReference type="PROSITE" id="PS00101">
    <property type="entry name" value="HEXAPEP_TRANSFERASES"/>
    <property type="match status" value="1"/>
</dbReference>
<proteinExistence type="inferred from homology"/>
<protein>
    <submittedName>
        <fullName evidence="6">Sugar O-acetyltransferase</fullName>
    </submittedName>
</protein>
<dbReference type="InterPro" id="IPR018357">
    <property type="entry name" value="Hexapep_transf_CS"/>
</dbReference>
<accession>A0A5R8QB81</accession>
<comment type="caution">
    <text evidence="6">The sequence shown here is derived from an EMBL/GenBank/DDBJ whole genome shotgun (WGS) entry which is preliminary data.</text>
</comment>
<dbReference type="AlphaFoldDB" id="A0A5R8QB81"/>
<dbReference type="Gene3D" id="2.160.10.10">
    <property type="entry name" value="Hexapeptide repeat proteins"/>
    <property type="match status" value="1"/>
</dbReference>
<evidence type="ECO:0000256" key="2">
    <source>
        <dbReference type="ARBA" id="ARBA00022679"/>
    </source>
</evidence>
<feature type="domain" description="Maltose/galactoside acetyltransferase" evidence="5">
    <location>
        <begin position="4"/>
        <end position="56"/>
    </location>
</feature>
<keyword evidence="2 6" id="KW-0808">Transferase</keyword>
<keyword evidence="3" id="KW-0677">Repeat</keyword>
<dbReference type="Pfam" id="PF12464">
    <property type="entry name" value="Mac"/>
    <property type="match status" value="1"/>
</dbReference>
<evidence type="ECO:0000256" key="4">
    <source>
        <dbReference type="ARBA" id="ARBA00023315"/>
    </source>
</evidence>
<dbReference type="GO" id="GO:0008374">
    <property type="term" value="F:O-acyltransferase activity"/>
    <property type="evidence" value="ECO:0007669"/>
    <property type="project" value="TreeGrafter"/>
</dbReference>
<dbReference type="InterPro" id="IPR051159">
    <property type="entry name" value="Hexapeptide_acetyltransf"/>
</dbReference>
<dbReference type="SUPFAM" id="SSF51161">
    <property type="entry name" value="Trimeric LpxA-like enzymes"/>
    <property type="match status" value="1"/>
</dbReference>
<dbReference type="PANTHER" id="PTHR23416:SF23">
    <property type="entry name" value="ACETYLTRANSFERASE C18B11.09C-RELATED"/>
    <property type="match status" value="1"/>
</dbReference>
<organism evidence="6 7">
    <name type="scientific">Culicoidibacter larvae</name>
    <dbReference type="NCBI Taxonomy" id="2579976"/>
    <lineage>
        <taxon>Bacteria</taxon>
        <taxon>Bacillati</taxon>
        <taxon>Bacillota</taxon>
        <taxon>Culicoidibacteria</taxon>
        <taxon>Culicoidibacterales</taxon>
        <taxon>Culicoidibacteraceae</taxon>
        <taxon>Culicoidibacter</taxon>
    </lineage>
</organism>
<dbReference type="OrthoDB" id="9801697at2"/>
<dbReference type="RefSeq" id="WP_138191111.1">
    <property type="nucleotide sequence ID" value="NZ_VBWP01000006.1"/>
</dbReference>